<comment type="caution">
    <text evidence="1">The sequence shown here is derived from an EMBL/GenBank/DDBJ whole genome shotgun (WGS) entry which is preliminary data.</text>
</comment>
<accession>A0A7W9B2D6</accession>
<dbReference type="EMBL" id="JACIJH010000001">
    <property type="protein sequence ID" value="MBB5704842.1"/>
    <property type="molecule type" value="Genomic_DNA"/>
</dbReference>
<proteinExistence type="predicted"/>
<evidence type="ECO:0000313" key="2">
    <source>
        <dbReference type="Proteomes" id="UP000537161"/>
    </source>
</evidence>
<organism evidence="1 2">
    <name type="scientific">Sphingopyxis panaciterrulae</name>
    <dbReference type="NCBI Taxonomy" id="462372"/>
    <lineage>
        <taxon>Bacteria</taxon>
        <taxon>Pseudomonadati</taxon>
        <taxon>Pseudomonadota</taxon>
        <taxon>Alphaproteobacteria</taxon>
        <taxon>Sphingomonadales</taxon>
        <taxon>Sphingomonadaceae</taxon>
        <taxon>Sphingopyxis</taxon>
    </lineage>
</organism>
<dbReference type="AlphaFoldDB" id="A0A7W9B2D6"/>
<protein>
    <submittedName>
        <fullName evidence="1">Uncharacterized protein</fullName>
    </submittedName>
</protein>
<evidence type="ECO:0000313" key="1">
    <source>
        <dbReference type="EMBL" id="MBB5704842.1"/>
    </source>
</evidence>
<keyword evidence="2" id="KW-1185">Reference proteome</keyword>
<gene>
    <name evidence="1" type="ORF">FHR21_000167</name>
</gene>
<dbReference type="Proteomes" id="UP000537161">
    <property type="component" value="Unassembled WGS sequence"/>
</dbReference>
<name>A0A7W9B2D6_9SPHN</name>
<sequence length="94" mass="10893">MRDKSYPPIRMEIDRREDKVTVTLIGRERTKERFSYILEVTGSSRSRLAASYIGGSASRIVNRTSFPDTPPWRITFQISDGRNRLVHSEEVPDH</sequence>
<reference evidence="1 2" key="1">
    <citation type="submission" date="2020-08" db="EMBL/GenBank/DDBJ databases">
        <title>Genomic Encyclopedia of Type Strains, Phase IV (KMG-IV): sequencing the most valuable type-strain genomes for metagenomic binning, comparative biology and taxonomic classification.</title>
        <authorList>
            <person name="Goeker M."/>
        </authorList>
    </citation>
    <scope>NUCLEOTIDE SEQUENCE [LARGE SCALE GENOMIC DNA]</scope>
    <source>
        <strain evidence="1 2">DSM 27163</strain>
    </source>
</reference>
<dbReference type="RefSeq" id="WP_184094353.1">
    <property type="nucleotide sequence ID" value="NZ_JACIJH010000001.1"/>
</dbReference>